<protein>
    <recommendedName>
        <fullName evidence="1">Myb-like domain-containing protein</fullName>
    </recommendedName>
</protein>
<dbReference type="AlphaFoldDB" id="A0A9W8GU19"/>
<proteinExistence type="predicted"/>
<evidence type="ECO:0000259" key="1">
    <source>
        <dbReference type="PROSITE" id="PS50090"/>
    </source>
</evidence>
<keyword evidence="3" id="KW-1185">Reference proteome</keyword>
<dbReference type="InterPro" id="IPR009057">
    <property type="entry name" value="Homeodomain-like_sf"/>
</dbReference>
<dbReference type="InterPro" id="IPR001005">
    <property type="entry name" value="SANT/Myb"/>
</dbReference>
<reference evidence="2" key="1">
    <citation type="submission" date="2022-07" db="EMBL/GenBank/DDBJ databases">
        <title>Phylogenomic reconstructions and comparative analyses of Kickxellomycotina fungi.</title>
        <authorList>
            <person name="Reynolds N.K."/>
            <person name="Stajich J.E."/>
            <person name="Barry K."/>
            <person name="Grigoriev I.V."/>
            <person name="Crous P."/>
            <person name="Smith M.E."/>
        </authorList>
    </citation>
    <scope>NUCLEOTIDE SEQUENCE</scope>
    <source>
        <strain evidence="2">BCRC 34297</strain>
    </source>
</reference>
<dbReference type="PROSITE" id="PS50090">
    <property type="entry name" value="MYB_LIKE"/>
    <property type="match status" value="1"/>
</dbReference>
<dbReference type="Gene3D" id="1.10.10.60">
    <property type="entry name" value="Homeodomain-like"/>
    <property type="match status" value="1"/>
</dbReference>
<feature type="domain" description="Myb-like" evidence="1">
    <location>
        <begin position="274"/>
        <end position="319"/>
    </location>
</feature>
<sequence length="324" mass="36126">PLQPTPAATHRFVPYTTKKAATKSRTEILEHAKLAYLNVDQFKQLQRLVSEYGEGNWDLISGIMAIRAGDLQKNWRGYSVATVITRQWTRGEIEMLALCRAIGVCCRTTAKLIGTKLPLQCRRKTIKHSDCLPATSVHCPPNGPMYLVTAQQQPSSSLAISHAFGLQQSQGQIEIDQASLAIAREIVNRHTCPHSSGVSHILELAHRALPAYSQQTVNMCMLAILGSHPDYESGQQPPRSLLSAPPPFVKPLPVVPQEVAEETGDESMPDDLHRWSTYEIAVLTEYVEQNQGKKSWKCLATRLGTKTAAQCCNKYRSLRRYRKI</sequence>
<dbReference type="Proteomes" id="UP001140011">
    <property type="component" value="Unassembled WGS sequence"/>
</dbReference>
<dbReference type="SUPFAM" id="SSF46689">
    <property type="entry name" value="Homeodomain-like"/>
    <property type="match status" value="1"/>
</dbReference>
<evidence type="ECO:0000313" key="3">
    <source>
        <dbReference type="Proteomes" id="UP001140011"/>
    </source>
</evidence>
<gene>
    <name evidence="2" type="ORF">GGI19_006614</name>
</gene>
<evidence type="ECO:0000313" key="2">
    <source>
        <dbReference type="EMBL" id="KAJ2744222.1"/>
    </source>
</evidence>
<name>A0A9W8GU19_9FUNG</name>
<organism evidence="2 3">
    <name type="scientific">Coemansia pectinata</name>
    <dbReference type="NCBI Taxonomy" id="1052879"/>
    <lineage>
        <taxon>Eukaryota</taxon>
        <taxon>Fungi</taxon>
        <taxon>Fungi incertae sedis</taxon>
        <taxon>Zoopagomycota</taxon>
        <taxon>Kickxellomycotina</taxon>
        <taxon>Kickxellomycetes</taxon>
        <taxon>Kickxellales</taxon>
        <taxon>Kickxellaceae</taxon>
        <taxon>Coemansia</taxon>
    </lineage>
</organism>
<dbReference type="OrthoDB" id="2143914at2759"/>
<comment type="caution">
    <text evidence="2">The sequence shown here is derived from an EMBL/GenBank/DDBJ whole genome shotgun (WGS) entry which is preliminary data.</text>
</comment>
<accession>A0A9W8GU19</accession>
<feature type="non-terminal residue" evidence="2">
    <location>
        <position position="1"/>
    </location>
</feature>
<dbReference type="EMBL" id="JANBUH010001573">
    <property type="protein sequence ID" value="KAJ2744222.1"/>
    <property type="molecule type" value="Genomic_DNA"/>
</dbReference>
<dbReference type="CDD" id="cd00167">
    <property type="entry name" value="SANT"/>
    <property type="match status" value="1"/>
</dbReference>